<dbReference type="PANTHER" id="PTHR38096:SF1">
    <property type="entry name" value="ENTEROBACTIN SYNTHASE COMPONENT D"/>
    <property type="match status" value="1"/>
</dbReference>
<dbReference type="GO" id="GO:0000287">
    <property type="term" value="F:magnesium ion binding"/>
    <property type="evidence" value="ECO:0007669"/>
    <property type="project" value="InterPro"/>
</dbReference>
<dbReference type="Pfam" id="PF17837">
    <property type="entry name" value="4PPT_N"/>
    <property type="match status" value="1"/>
</dbReference>
<accession>A0A7X0FB82</accession>
<dbReference type="InterPro" id="IPR037143">
    <property type="entry name" value="4-PPantetheinyl_Trfase_dom_sf"/>
</dbReference>
<evidence type="ECO:0000256" key="5">
    <source>
        <dbReference type="ARBA" id="ARBA00019087"/>
    </source>
</evidence>
<name>A0A7X0FB82_9HYPH</name>
<keyword evidence="6 16" id="KW-0808">Transferase</keyword>
<keyword evidence="7" id="KW-0259">Enterobactin biosynthesis</keyword>
<dbReference type="GO" id="GO:0009366">
    <property type="term" value="C:enterobactin synthetase complex"/>
    <property type="evidence" value="ECO:0007669"/>
    <property type="project" value="InterPro"/>
</dbReference>
<dbReference type="GO" id="GO:0005886">
    <property type="term" value="C:plasma membrane"/>
    <property type="evidence" value="ECO:0007669"/>
    <property type="project" value="TreeGrafter"/>
</dbReference>
<reference evidence="16 17" key="1">
    <citation type="submission" date="2020-08" db="EMBL/GenBank/DDBJ databases">
        <title>Genomic Encyclopedia of Type Strains, Phase IV (KMG-IV): sequencing the most valuable type-strain genomes for metagenomic binning, comparative biology and taxonomic classification.</title>
        <authorList>
            <person name="Goeker M."/>
        </authorList>
    </citation>
    <scope>NUCLEOTIDE SEQUENCE [LARGE SCALE GENOMIC DNA]</scope>
    <source>
        <strain evidence="16 17">DSM 7051</strain>
    </source>
</reference>
<dbReference type="PRINTS" id="PR01399">
    <property type="entry name" value="ENTSNTHTASED"/>
</dbReference>
<feature type="binding site" evidence="13">
    <location>
        <position position="108"/>
    </location>
    <ligand>
        <name>Mg(2+)</name>
        <dbReference type="ChEBI" id="CHEBI:18420"/>
    </ligand>
</feature>
<dbReference type="UniPathway" id="UPA00017"/>
<dbReference type="GO" id="GO:0008897">
    <property type="term" value="F:holo-[acyl-carrier-protein] synthase activity"/>
    <property type="evidence" value="ECO:0007669"/>
    <property type="project" value="InterPro"/>
</dbReference>
<dbReference type="InterPro" id="IPR008278">
    <property type="entry name" value="4-PPantetheinyl_Trfase_dom"/>
</dbReference>
<evidence type="ECO:0000256" key="4">
    <source>
        <dbReference type="ARBA" id="ARBA00011503"/>
    </source>
</evidence>
<comment type="caution">
    <text evidence="16">The sequence shown here is derived from an EMBL/GenBank/DDBJ whole genome shotgun (WGS) entry which is preliminary data.</text>
</comment>
<dbReference type="Proteomes" id="UP000536262">
    <property type="component" value="Unassembled WGS sequence"/>
</dbReference>
<feature type="binding site" evidence="12">
    <location>
        <position position="41"/>
    </location>
    <ligand>
        <name>CoA</name>
        <dbReference type="ChEBI" id="CHEBI:57287"/>
    </ligand>
</feature>
<evidence type="ECO:0000256" key="7">
    <source>
        <dbReference type="ARBA" id="ARBA00023191"/>
    </source>
</evidence>
<feature type="binding site" evidence="12">
    <location>
        <position position="49"/>
    </location>
    <ligand>
        <name>CoA</name>
        <dbReference type="ChEBI" id="CHEBI:57287"/>
    </ligand>
</feature>
<feature type="binding site" evidence="12">
    <location>
        <position position="156"/>
    </location>
    <ligand>
        <name>CoA</name>
        <dbReference type="ChEBI" id="CHEBI:57287"/>
    </ligand>
</feature>
<evidence type="ECO:0000259" key="14">
    <source>
        <dbReference type="Pfam" id="PF01648"/>
    </source>
</evidence>
<keyword evidence="17" id="KW-1185">Reference proteome</keyword>
<comment type="similarity">
    <text evidence="3">Belongs to the P-Pant transferase superfamily. EntD family.</text>
</comment>
<feature type="binding site" evidence="13">
    <location>
        <position position="110"/>
    </location>
    <ligand>
        <name>Mg(2+)</name>
        <dbReference type="ChEBI" id="CHEBI:18420"/>
    </ligand>
</feature>
<evidence type="ECO:0000259" key="15">
    <source>
        <dbReference type="Pfam" id="PF17837"/>
    </source>
</evidence>
<evidence type="ECO:0000256" key="6">
    <source>
        <dbReference type="ARBA" id="ARBA00022679"/>
    </source>
</evidence>
<protein>
    <recommendedName>
        <fullName evidence="5">Enterobactin synthase component D</fullName>
    </recommendedName>
    <alternativeName>
        <fullName evidence="8">4'-phosphopantetheinyl transferase EntD</fullName>
    </alternativeName>
    <alternativeName>
        <fullName evidence="9">Enterochelin synthase D</fullName>
    </alternativeName>
</protein>
<comment type="catalytic activity">
    <reaction evidence="10">
        <text>apo-[aryl-carrier protein] + CoA = holo-[aryl-carrier protein] + adenosine 3',5'-bisphosphate + H(+)</text>
        <dbReference type="Rhea" id="RHEA:48404"/>
        <dbReference type="Rhea" id="RHEA-COMP:15903"/>
        <dbReference type="Rhea" id="RHEA-COMP:17557"/>
        <dbReference type="ChEBI" id="CHEBI:15378"/>
        <dbReference type="ChEBI" id="CHEBI:29999"/>
        <dbReference type="ChEBI" id="CHEBI:57287"/>
        <dbReference type="ChEBI" id="CHEBI:58343"/>
        <dbReference type="ChEBI" id="CHEBI:64479"/>
    </reaction>
</comment>
<dbReference type="SUPFAM" id="SSF56214">
    <property type="entry name" value="4'-phosphopantetheinyl transferase"/>
    <property type="match status" value="1"/>
</dbReference>
<dbReference type="InterPro" id="IPR003542">
    <property type="entry name" value="Enbac_synth_compD-like"/>
</dbReference>
<proteinExistence type="inferred from homology"/>
<keyword evidence="13" id="KW-0479">Metal-binding</keyword>
<dbReference type="GO" id="GO:0009239">
    <property type="term" value="P:enterobactin biosynthetic process"/>
    <property type="evidence" value="ECO:0007669"/>
    <property type="project" value="UniProtKB-UniPathway"/>
</dbReference>
<dbReference type="Pfam" id="PF01648">
    <property type="entry name" value="ACPS"/>
    <property type="match status" value="1"/>
</dbReference>
<feature type="domain" description="4'-phosphopantetheinyl transferase" evidence="14">
    <location>
        <begin position="104"/>
        <end position="179"/>
    </location>
</feature>
<sequence length="232" mass="24929">MGLLAGLFHADVATAQGDPRSLAAVMYPVERSYVSRATEPRRREFAAGRALARQAMASLGVAQAAIPAAADRAPVWPTGIVGSISHCSDWCVAAVARESQECSSIGIDVEPAIPLDDDLLDVICTDAELRWLGRQPAGQRLMLAKAIFSAKESFYKSQYPLSKTLIDFQAVTILPDVARGRFEARLEVNVAPFLAGQILEGRIRIASGFISTAMILSRRMANSSTGGHGRMQ</sequence>
<feature type="binding site" evidence="12">
    <location>
        <position position="108"/>
    </location>
    <ligand>
        <name>CoA</name>
        <dbReference type="ChEBI" id="CHEBI:57287"/>
    </ligand>
</feature>
<evidence type="ECO:0000256" key="11">
    <source>
        <dbReference type="ARBA" id="ARBA00049191"/>
    </source>
</evidence>
<dbReference type="InterPro" id="IPR041354">
    <property type="entry name" value="4PPT_N"/>
</dbReference>
<evidence type="ECO:0000256" key="2">
    <source>
        <dbReference type="ARBA" id="ARBA00004993"/>
    </source>
</evidence>
<evidence type="ECO:0000256" key="9">
    <source>
        <dbReference type="ARBA" id="ARBA00031996"/>
    </source>
</evidence>
<comment type="function">
    <text evidence="1">Involved in the biosynthesis of the siderophore enterobactin (enterochelin), which is a macrocyclic trimeric lactone of N-(2,3-dihydroxybenzoyl)-serine. The serine trilactone serves as a scaffolding for the three catechol functionalities that provide hexadentate coordination for the tightly ligated iron(2+) atoms. Plays an essential role in the assembly of the enterobactin by catalyzing the transfer of the 4'-phosphopantetheine (Ppant) moiety from coenzyme A to the apo-domains of both EntB (ArCP domain) and EntF (PCP domain) to yield their holo-forms which make them competent for the activation of 2,3-dihydroxybenzoate (DHB) and L-serine, respectively.</text>
</comment>
<feature type="binding site" evidence="12">
    <location>
        <position position="152"/>
    </location>
    <ligand>
        <name>CoA</name>
        <dbReference type="ChEBI" id="CHEBI:57287"/>
    </ligand>
</feature>
<keyword evidence="13" id="KW-0460">Magnesium</keyword>
<evidence type="ECO:0000313" key="16">
    <source>
        <dbReference type="EMBL" id="MBB6356512.1"/>
    </source>
</evidence>
<dbReference type="PANTHER" id="PTHR38096">
    <property type="entry name" value="ENTEROBACTIN SYNTHASE COMPONENT D"/>
    <property type="match status" value="1"/>
</dbReference>
<evidence type="ECO:0000313" key="17">
    <source>
        <dbReference type="Proteomes" id="UP000536262"/>
    </source>
</evidence>
<evidence type="ECO:0000256" key="8">
    <source>
        <dbReference type="ARBA" id="ARBA00029894"/>
    </source>
</evidence>
<feature type="binding site" evidence="12">
    <location>
        <begin position="85"/>
        <end position="86"/>
    </location>
    <ligand>
        <name>CoA</name>
        <dbReference type="ChEBI" id="CHEBI:57287"/>
    </ligand>
</feature>
<comment type="subunit">
    <text evidence="4">EntB, EntD, EntE, and EntF form a multienzyme complex called enterobactin synthase.</text>
</comment>
<evidence type="ECO:0000256" key="3">
    <source>
        <dbReference type="ARBA" id="ARBA00008342"/>
    </source>
</evidence>
<dbReference type="AlphaFoldDB" id="A0A7X0FB82"/>
<evidence type="ECO:0000256" key="12">
    <source>
        <dbReference type="PIRSR" id="PIRSR603542-1"/>
    </source>
</evidence>
<comment type="catalytic activity">
    <reaction evidence="11">
        <text>apo-[peptidyl-carrier protein] + CoA = holo-[peptidyl-carrier protein] + adenosine 3',5'-bisphosphate + H(+)</text>
        <dbReference type="Rhea" id="RHEA:46228"/>
        <dbReference type="Rhea" id="RHEA-COMP:11479"/>
        <dbReference type="Rhea" id="RHEA-COMP:11480"/>
        <dbReference type="ChEBI" id="CHEBI:15378"/>
        <dbReference type="ChEBI" id="CHEBI:29999"/>
        <dbReference type="ChEBI" id="CHEBI:57287"/>
        <dbReference type="ChEBI" id="CHEBI:58343"/>
        <dbReference type="ChEBI" id="CHEBI:64479"/>
    </reaction>
</comment>
<comment type="cofactor">
    <cofactor evidence="13">
        <name>Mg(2+)</name>
        <dbReference type="ChEBI" id="CHEBI:18420"/>
    </cofactor>
</comment>
<evidence type="ECO:0000256" key="1">
    <source>
        <dbReference type="ARBA" id="ARBA00003937"/>
    </source>
</evidence>
<feature type="domain" description="4'-phosphopantetheinyl transferase N-terminal" evidence="15">
    <location>
        <begin position="30"/>
        <end position="96"/>
    </location>
</feature>
<gene>
    <name evidence="16" type="ORF">GGR00_004324</name>
</gene>
<evidence type="ECO:0000256" key="13">
    <source>
        <dbReference type="PIRSR" id="PIRSR603542-2"/>
    </source>
</evidence>
<dbReference type="EMBL" id="JACHOU010000014">
    <property type="protein sequence ID" value="MBB6356512.1"/>
    <property type="molecule type" value="Genomic_DNA"/>
</dbReference>
<organism evidence="16 17">
    <name type="scientific">Aminobacter aganoensis</name>
    <dbReference type="NCBI Taxonomy" id="83264"/>
    <lineage>
        <taxon>Bacteria</taxon>
        <taxon>Pseudomonadati</taxon>
        <taxon>Pseudomonadota</taxon>
        <taxon>Alphaproteobacteria</taxon>
        <taxon>Hyphomicrobiales</taxon>
        <taxon>Phyllobacteriaceae</taxon>
        <taxon>Aminobacter</taxon>
    </lineage>
</organism>
<dbReference type="Gene3D" id="3.90.470.20">
    <property type="entry name" value="4'-phosphopantetheinyl transferase domain"/>
    <property type="match status" value="1"/>
</dbReference>
<comment type="pathway">
    <text evidence="2">Siderophore biosynthesis; enterobactin biosynthesis.</text>
</comment>
<evidence type="ECO:0000256" key="10">
    <source>
        <dbReference type="ARBA" id="ARBA00049176"/>
    </source>
</evidence>
<dbReference type="RefSeq" id="WP_184700957.1">
    <property type="nucleotide sequence ID" value="NZ_BAABEG010000002.1"/>
</dbReference>